<evidence type="ECO:0000259" key="11">
    <source>
        <dbReference type="Pfam" id="PF00401"/>
    </source>
</evidence>
<keyword evidence="6 8" id="KW-0139">CF(1)</keyword>
<accession>A0A2M7Z759</accession>
<evidence type="ECO:0000256" key="3">
    <source>
        <dbReference type="ARBA" id="ARBA00022448"/>
    </source>
</evidence>
<reference evidence="14" key="1">
    <citation type="submission" date="2017-09" db="EMBL/GenBank/DDBJ databases">
        <title>Depth-based differentiation of microbial function through sediment-hosted aquifers and enrichment of novel symbionts in the deep terrestrial subsurface.</title>
        <authorList>
            <person name="Probst A.J."/>
            <person name="Ladd B."/>
            <person name="Jarett J.K."/>
            <person name="Geller-Mcgrath D.E."/>
            <person name="Sieber C.M.K."/>
            <person name="Emerson J.B."/>
            <person name="Anantharaman K."/>
            <person name="Thomas B.C."/>
            <person name="Malmstrom R."/>
            <person name="Stieglmeier M."/>
            <person name="Klingl A."/>
            <person name="Woyke T."/>
            <person name="Ryan C.M."/>
            <person name="Banfield J.F."/>
        </authorList>
    </citation>
    <scope>NUCLEOTIDE SEQUENCE [LARGE SCALE GENOMIC DNA]</scope>
</reference>
<keyword evidence="8" id="KW-1003">Cell membrane</keyword>
<dbReference type="InterPro" id="IPR036794">
    <property type="entry name" value="ATP_F1_dsu/esu_C_sf"/>
</dbReference>
<keyword evidence="5 8" id="KW-0472">Membrane</keyword>
<keyword evidence="8" id="KW-0375">Hydrogen ion transport</keyword>
<proteinExistence type="inferred from homology"/>
<dbReference type="Gene3D" id="2.60.15.10">
    <property type="entry name" value="F0F1 ATP synthase delta/epsilon subunit, N-terminal"/>
    <property type="match status" value="1"/>
</dbReference>
<evidence type="ECO:0000256" key="8">
    <source>
        <dbReference type="HAMAP-Rule" id="MF_00530"/>
    </source>
</evidence>
<comment type="caution">
    <text evidence="13">The sequence shown here is derived from an EMBL/GenBank/DDBJ whole genome shotgun (WGS) entry which is preliminary data.</text>
</comment>
<evidence type="ECO:0000256" key="2">
    <source>
        <dbReference type="ARBA" id="ARBA00005712"/>
    </source>
</evidence>
<comment type="function">
    <text evidence="8">Produces ATP from ADP in the presence of a proton gradient across the membrane.</text>
</comment>
<dbReference type="SUPFAM" id="SSF46604">
    <property type="entry name" value="Epsilon subunit of F1F0-ATP synthase C-terminal domain"/>
    <property type="match status" value="1"/>
</dbReference>
<sequence>MLKFKIATPEKVVYEDEVFQVTIPTIAGEITVLPNHIPLIGVLKAGELRIKDKEGEHPFAVYGGFLEIRGNNELIILADNIERVEEIDLEKAEEARKRAEEQMKEIENRGDVDYARLQAVIERETNRLRVSKKYRK</sequence>
<evidence type="ECO:0000256" key="6">
    <source>
        <dbReference type="ARBA" id="ARBA00023196"/>
    </source>
</evidence>
<keyword evidence="7 8" id="KW-0066">ATP synthesis</keyword>
<dbReference type="SUPFAM" id="SSF51344">
    <property type="entry name" value="Epsilon subunit of F1F0-ATP synthase N-terminal domain"/>
    <property type="match status" value="1"/>
</dbReference>
<evidence type="ECO:0000256" key="1">
    <source>
        <dbReference type="ARBA" id="ARBA00004202"/>
    </source>
</evidence>
<dbReference type="Gene3D" id="1.20.5.440">
    <property type="entry name" value="ATP synthase delta/epsilon subunit, C-terminal domain"/>
    <property type="match status" value="1"/>
</dbReference>
<dbReference type="GO" id="GO:0046933">
    <property type="term" value="F:proton-transporting ATP synthase activity, rotational mechanism"/>
    <property type="evidence" value="ECO:0007669"/>
    <property type="project" value="UniProtKB-UniRule"/>
</dbReference>
<dbReference type="GO" id="GO:0005524">
    <property type="term" value="F:ATP binding"/>
    <property type="evidence" value="ECO:0007669"/>
    <property type="project" value="UniProtKB-UniRule"/>
</dbReference>
<evidence type="ECO:0000256" key="7">
    <source>
        <dbReference type="ARBA" id="ARBA00023310"/>
    </source>
</evidence>
<keyword evidence="10" id="KW-0175">Coiled coil</keyword>
<dbReference type="Pfam" id="PF00401">
    <property type="entry name" value="ATP-synt_DE"/>
    <property type="match status" value="1"/>
</dbReference>
<comment type="subunit">
    <text evidence="8 9">F-type ATPases have 2 components, CF(1) - the catalytic core - and CF(0) - the membrane proton channel. CF(1) has five subunits: alpha(3), beta(3), gamma(1), delta(1), epsilon(1). CF(0) has three main subunits: a, b and c.</text>
</comment>
<dbReference type="GO" id="GO:0045259">
    <property type="term" value="C:proton-transporting ATP synthase complex"/>
    <property type="evidence" value="ECO:0007669"/>
    <property type="project" value="UniProtKB-KW"/>
</dbReference>
<dbReference type="PANTHER" id="PTHR13822">
    <property type="entry name" value="ATP SYNTHASE DELTA/EPSILON CHAIN"/>
    <property type="match status" value="1"/>
</dbReference>
<evidence type="ECO:0000313" key="13">
    <source>
        <dbReference type="EMBL" id="PJA89994.1"/>
    </source>
</evidence>
<evidence type="ECO:0000256" key="9">
    <source>
        <dbReference type="RuleBase" id="RU003656"/>
    </source>
</evidence>
<dbReference type="PANTHER" id="PTHR13822:SF10">
    <property type="entry name" value="ATP SYNTHASE EPSILON CHAIN, CHLOROPLASTIC"/>
    <property type="match status" value="1"/>
</dbReference>
<dbReference type="InterPro" id="IPR020547">
    <property type="entry name" value="ATP_synth_F1_esu_C"/>
</dbReference>
<evidence type="ECO:0000313" key="14">
    <source>
        <dbReference type="Proteomes" id="UP000230843"/>
    </source>
</evidence>
<dbReference type="NCBIfam" id="TIGR01216">
    <property type="entry name" value="ATP_synt_epsi"/>
    <property type="match status" value="1"/>
</dbReference>
<gene>
    <name evidence="8 13" type="primary">atpC</name>
    <name evidence="13" type="ORF">CO137_01375</name>
</gene>
<comment type="subcellular location">
    <subcellularLocation>
        <location evidence="1 8">Cell membrane</location>
        <topology evidence="1 8">Peripheral membrane protein</topology>
    </subcellularLocation>
</comment>
<dbReference type="HAMAP" id="MF_00530">
    <property type="entry name" value="ATP_synth_epsil_bac"/>
    <property type="match status" value="1"/>
</dbReference>
<dbReference type="InterPro" id="IPR001469">
    <property type="entry name" value="ATP_synth_F1_dsu/esu"/>
</dbReference>
<organism evidence="13 14">
    <name type="scientific">Candidatus Magasanikbacteria bacterium CG_4_9_14_3_um_filter_32_9</name>
    <dbReference type="NCBI Taxonomy" id="1974644"/>
    <lineage>
        <taxon>Bacteria</taxon>
        <taxon>Candidatus Magasanikiibacteriota</taxon>
    </lineage>
</organism>
<keyword evidence="3 8" id="KW-0813">Transport</keyword>
<dbReference type="EMBL" id="PFVJ01000030">
    <property type="protein sequence ID" value="PJA89994.1"/>
    <property type="molecule type" value="Genomic_DNA"/>
</dbReference>
<evidence type="ECO:0000259" key="12">
    <source>
        <dbReference type="Pfam" id="PF02823"/>
    </source>
</evidence>
<evidence type="ECO:0000256" key="4">
    <source>
        <dbReference type="ARBA" id="ARBA00023065"/>
    </source>
</evidence>
<feature type="domain" description="ATP synthase epsilon subunit C-terminal" evidence="11">
    <location>
        <begin position="85"/>
        <end position="132"/>
    </location>
</feature>
<evidence type="ECO:0000256" key="5">
    <source>
        <dbReference type="ARBA" id="ARBA00023136"/>
    </source>
</evidence>
<dbReference type="GO" id="GO:0005886">
    <property type="term" value="C:plasma membrane"/>
    <property type="evidence" value="ECO:0007669"/>
    <property type="project" value="UniProtKB-SubCell"/>
</dbReference>
<dbReference type="Pfam" id="PF02823">
    <property type="entry name" value="ATP-synt_DE_N"/>
    <property type="match status" value="1"/>
</dbReference>
<comment type="similarity">
    <text evidence="2 8 9">Belongs to the ATPase epsilon chain family.</text>
</comment>
<keyword evidence="4 8" id="KW-0406">Ion transport</keyword>
<evidence type="ECO:0000256" key="10">
    <source>
        <dbReference type="SAM" id="Coils"/>
    </source>
</evidence>
<dbReference type="Proteomes" id="UP000230843">
    <property type="component" value="Unassembled WGS sequence"/>
</dbReference>
<dbReference type="CDD" id="cd12152">
    <property type="entry name" value="F1-ATPase_delta"/>
    <property type="match status" value="1"/>
</dbReference>
<protein>
    <recommendedName>
        <fullName evidence="8">ATP synthase epsilon chain</fullName>
    </recommendedName>
    <alternativeName>
        <fullName evidence="8">ATP synthase F1 sector epsilon subunit</fullName>
    </alternativeName>
    <alternativeName>
        <fullName evidence="8">F-ATPase epsilon subunit</fullName>
    </alternativeName>
</protein>
<feature type="coiled-coil region" evidence="10">
    <location>
        <begin position="82"/>
        <end position="109"/>
    </location>
</feature>
<dbReference type="InterPro" id="IPR036771">
    <property type="entry name" value="ATPsynth_dsu/esu_N"/>
</dbReference>
<feature type="domain" description="ATP synthase F1 complex delta/epsilon subunit N-terminal" evidence="12">
    <location>
        <begin position="2"/>
        <end position="80"/>
    </location>
</feature>
<name>A0A2M7Z759_9BACT</name>
<dbReference type="InterPro" id="IPR020546">
    <property type="entry name" value="ATP_synth_F1_dsu/esu_N"/>
</dbReference>
<dbReference type="AlphaFoldDB" id="A0A2M7Z759"/>